<dbReference type="AlphaFoldDB" id="A0A8H4F5V9"/>
<feature type="signal peptide" evidence="1">
    <location>
        <begin position="1"/>
        <end position="21"/>
    </location>
</feature>
<evidence type="ECO:0000313" key="2">
    <source>
        <dbReference type="EMBL" id="KAF1805940.1"/>
    </source>
</evidence>
<protein>
    <recommendedName>
        <fullName evidence="4">Secreted protein</fullName>
    </recommendedName>
</protein>
<evidence type="ECO:0000256" key="1">
    <source>
        <dbReference type="SAM" id="SignalP"/>
    </source>
</evidence>
<comment type="caution">
    <text evidence="2">The sequence shown here is derived from an EMBL/GenBank/DDBJ whole genome shotgun (WGS) entry which is preliminary data.</text>
</comment>
<evidence type="ECO:0008006" key="4">
    <source>
        <dbReference type="Google" id="ProtNLM"/>
    </source>
</evidence>
<name>A0A8H4F5V9_MUCCL</name>
<accession>A0A8H4F5V9</accession>
<reference evidence="2 3" key="1">
    <citation type="submission" date="2019-09" db="EMBL/GenBank/DDBJ databases">
        <authorList>
            <consortium name="DOE Joint Genome Institute"/>
            <person name="Mondo S.J."/>
            <person name="Navarro-Mendoza M.I."/>
            <person name="Perez-Arques C."/>
            <person name="Panchal S."/>
            <person name="Nicolas F.E."/>
            <person name="Ganguly P."/>
            <person name="Pangilinan J."/>
            <person name="Grigoriev I."/>
            <person name="Heitman J."/>
            <person name="Sanya K."/>
            <person name="Garre V."/>
        </authorList>
    </citation>
    <scope>NUCLEOTIDE SEQUENCE [LARGE SCALE GENOMIC DNA]</scope>
    <source>
        <strain evidence="2 3">MU402</strain>
    </source>
</reference>
<sequence length="73" mass="8275">MRQLPCIQCVLSILMANACVSNYSRVLPQDISCSTEHGAWQTNLQRSICYKGCPFLETTMLDINIRFVGFLCK</sequence>
<dbReference type="EMBL" id="JAAECE010000002">
    <property type="protein sequence ID" value="KAF1805940.1"/>
    <property type="molecule type" value="Genomic_DNA"/>
</dbReference>
<evidence type="ECO:0000313" key="3">
    <source>
        <dbReference type="Proteomes" id="UP000469890"/>
    </source>
</evidence>
<feature type="chain" id="PRO_5034551788" description="Secreted protein" evidence="1">
    <location>
        <begin position="22"/>
        <end position="73"/>
    </location>
</feature>
<dbReference type="Proteomes" id="UP000469890">
    <property type="component" value="Unassembled WGS sequence"/>
</dbReference>
<proteinExistence type="predicted"/>
<organism evidence="2 3">
    <name type="scientific">Mucor circinelloides f. lusitanicus</name>
    <name type="common">Mucor racemosus var. lusitanicus</name>
    <dbReference type="NCBI Taxonomy" id="29924"/>
    <lineage>
        <taxon>Eukaryota</taxon>
        <taxon>Fungi</taxon>
        <taxon>Fungi incertae sedis</taxon>
        <taxon>Mucoromycota</taxon>
        <taxon>Mucoromycotina</taxon>
        <taxon>Mucoromycetes</taxon>
        <taxon>Mucorales</taxon>
        <taxon>Mucorineae</taxon>
        <taxon>Mucoraceae</taxon>
        <taxon>Mucor</taxon>
    </lineage>
</organism>
<keyword evidence="1" id="KW-0732">Signal</keyword>
<gene>
    <name evidence="2" type="ORF">FB192DRAFT_1365231</name>
</gene>